<evidence type="ECO:0000313" key="3">
    <source>
        <dbReference type="Proteomes" id="UP000623269"/>
    </source>
</evidence>
<keyword evidence="1" id="KW-1133">Transmembrane helix</keyword>
<dbReference type="Proteomes" id="UP000623269">
    <property type="component" value="Unassembled WGS sequence"/>
</dbReference>
<evidence type="ECO:0008006" key="4">
    <source>
        <dbReference type="Google" id="ProtNLM"/>
    </source>
</evidence>
<dbReference type="RefSeq" id="WP_197659553.1">
    <property type="nucleotide sequence ID" value="NZ_JAEAGR010000001.1"/>
</dbReference>
<proteinExistence type="predicted"/>
<protein>
    <recommendedName>
        <fullName evidence="4">Lipoprotein</fullName>
    </recommendedName>
</protein>
<keyword evidence="1" id="KW-0812">Transmembrane</keyword>
<accession>A0A8J7H7B4</accession>
<organism evidence="2 3">
    <name type="scientific">Mobilitalea sibirica</name>
    <dbReference type="NCBI Taxonomy" id="1462919"/>
    <lineage>
        <taxon>Bacteria</taxon>
        <taxon>Bacillati</taxon>
        <taxon>Bacillota</taxon>
        <taxon>Clostridia</taxon>
        <taxon>Lachnospirales</taxon>
        <taxon>Lachnospiraceae</taxon>
        <taxon>Mobilitalea</taxon>
    </lineage>
</organism>
<evidence type="ECO:0000256" key="1">
    <source>
        <dbReference type="SAM" id="Phobius"/>
    </source>
</evidence>
<reference evidence="2" key="1">
    <citation type="submission" date="2020-12" db="EMBL/GenBank/DDBJ databases">
        <title>M. sibirica DSM 26468T genome.</title>
        <authorList>
            <person name="Thieme N."/>
            <person name="Rettenmaier R."/>
            <person name="Zverlov V."/>
            <person name="Liebl W."/>
        </authorList>
    </citation>
    <scope>NUCLEOTIDE SEQUENCE</scope>
    <source>
        <strain evidence="2">DSM 26468</strain>
    </source>
</reference>
<keyword evidence="3" id="KW-1185">Reference proteome</keyword>
<dbReference type="PROSITE" id="PS51257">
    <property type="entry name" value="PROKAR_LIPOPROTEIN"/>
    <property type="match status" value="1"/>
</dbReference>
<dbReference type="AlphaFoldDB" id="A0A8J7H7B4"/>
<comment type="caution">
    <text evidence="2">The sequence shown here is derived from an EMBL/GenBank/DDBJ whole genome shotgun (WGS) entry which is preliminary data.</text>
</comment>
<keyword evidence="1" id="KW-0472">Membrane</keyword>
<feature type="transmembrane region" description="Helical" evidence="1">
    <location>
        <begin position="12"/>
        <end position="32"/>
    </location>
</feature>
<dbReference type="EMBL" id="JAEAGR010000001">
    <property type="protein sequence ID" value="MBH1939320.1"/>
    <property type="molecule type" value="Genomic_DNA"/>
</dbReference>
<feature type="transmembrane region" description="Helical" evidence="1">
    <location>
        <begin position="38"/>
        <end position="59"/>
    </location>
</feature>
<gene>
    <name evidence="2" type="ORF">I5677_00270</name>
</gene>
<evidence type="ECO:0000313" key="2">
    <source>
        <dbReference type="EMBL" id="MBH1939320.1"/>
    </source>
</evidence>
<name>A0A8J7H7B4_9FIRM</name>
<sequence length="93" mass="10285">MQKVSGKYMKITLSCMFVFLILFSAACLFISYKTGSEPNTLITCVFAFCGAEGGLSAWIKVTKEKKNKIEKGIEELTKDMELGDASEINNTTK</sequence>